<dbReference type="GeneID" id="68357452"/>
<feature type="active site" description="Proton acceptor" evidence="4">
    <location>
        <position position="372"/>
    </location>
</feature>
<evidence type="ECO:0000256" key="3">
    <source>
        <dbReference type="ARBA" id="ARBA00022801"/>
    </source>
</evidence>
<dbReference type="EMBL" id="JAIZPD010000010">
    <property type="protein sequence ID" value="KAH0960168.1"/>
    <property type="molecule type" value="Genomic_DNA"/>
</dbReference>
<dbReference type="PANTHER" id="PTHR21661:SF35">
    <property type="entry name" value="EPOXIDE HYDROLASE"/>
    <property type="match status" value="1"/>
</dbReference>
<dbReference type="InterPro" id="IPR029058">
    <property type="entry name" value="AB_hydrolase_fold"/>
</dbReference>
<organism evidence="6 7">
    <name type="scientific">Hirsutella rhossiliensis</name>
    <dbReference type="NCBI Taxonomy" id="111463"/>
    <lineage>
        <taxon>Eukaryota</taxon>
        <taxon>Fungi</taxon>
        <taxon>Dikarya</taxon>
        <taxon>Ascomycota</taxon>
        <taxon>Pezizomycotina</taxon>
        <taxon>Sordariomycetes</taxon>
        <taxon>Hypocreomycetidae</taxon>
        <taxon>Hypocreales</taxon>
        <taxon>Ophiocordycipitaceae</taxon>
        <taxon>Hirsutella</taxon>
    </lineage>
</organism>
<dbReference type="AlphaFoldDB" id="A0A9P8SEU0"/>
<dbReference type="GO" id="GO:0097176">
    <property type="term" value="P:epoxide metabolic process"/>
    <property type="evidence" value="ECO:0007669"/>
    <property type="project" value="TreeGrafter"/>
</dbReference>
<keyword evidence="2" id="KW-0058">Aromatic hydrocarbons catabolism</keyword>
<dbReference type="OrthoDB" id="7130006at2759"/>
<evidence type="ECO:0000313" key="7">
    <source>
        <dbReference type="Proteomes" id="UP000824596"/>
    </source>
</evidence>
<dbReference type="PIRSF" id="PIRSF001112">
    <property type="entry name" value="Epoxide_hydrolase"/>
    <property type="match status" value="1"/>
</dbReference>
<dbReference type="Gene3D" id="3.40.50.1820">
    <property type="entry name" value="alpha/beta hydrolase"/>
    <property type="match status" value="1"/>
</dbReference>
<feature type="active site" description="Nucleophile" evidence="4">
    <location>
        <position position="183"/>
    </location>
</feature>
<dbReference type="Proteomes" id="UP000824596">
    <property type="component" value="Unassembled WGS sequence"/>
</dbReference>
<dbReference type="SUPFAM" id="SSF53474">
    <property type="entry name" value="alpha/beta-Hydrolases"/>
    <property type="match status" value="1"/>
</dbReference>
<feature type="domain" description="Epoxide hydrolase N-terminal" evidence="5">
    <location>
        <begin position="5"/>
        <end position="118"/>
    </location>
</feature>
<evidence type="ECO:0000256" key="4">
    <source>
        <dbReference type="PIRSR" id="PIRSR001112-1"/>
    </source>
</evidence>
<proteinExistence type="inferred from homology"/>
<feature type="active site" description="Proton donor" evidence="4">
    <location>
        <position position="315"/>
    </location>
</feature>
<evidence type="ECO:0000256" key="1">
    <source>
        <dbReference type="ARBA" id="ARBA00010088"/>
    </source>
</evidence>
<comment type="similarity">
    <text evidence="1">Belongs to the peptidase S33 family.</text>
</comment>
<evidence type="ECO:0000256" key="2">
    <source>
        <dbReference type="ARBA" id="ARBA00022797"/>
    </source>
</evidence>
<dbReference type="InterPro" id="IPR000639">
    <property type="entry name" value="Epox_hydrolase-like"/>
</dbReference>
<keyword evidence="7" id="KW-1185">Reference proteome</keyword>
<accession>A0A9P8SEU0</accession>
<comment type="caution">
    <text evidence="6">The sequence shown here is derived from an EMBL/GenBank/DDBJ whole genome shotgun (WGS) entry which is preliminary data.</text>
</comment>
<sequence length="406" mass="44968">MSHQVRPFKIAVPDAALERLRSKLAAATFPAEAGFSDDWNAGAPLRDVQRLAEHWRDGFDWRAHEARLNKALPQFTTPIAVDGGFGELELHFVHRRSSREDSIPLLFCHGWPGSFLEVIKILPLLAEPKDGGPSFHVVAPSLPNFGFSEAVTKRGFGLAQYAECLHRLMLKLGYHQYVTQGGDFGFFITRMIGLRYPEHCLASHVNMLVVRPSLPGALWLGIRHALGWTSALERAGLSRSWHHLLEGSGYSVLQATKPATPGLALADSPVALLAWVYEKLHHWTDEYPWTDDDALTWVSVYQFSTAGPAASLRIYYELSHGSREQIGKVIGYVPRVPLGISRFPKDLLVLPKAWGSLSGPVVFDAEHTEGGHFAAYECPDVLVADLRSMFSSRGGANDVARRFDAV</sequence>
<dbReference type="GO" id="GO:0004301">
    <property type="term" value="F:epoxide hydrolase activity"/>
    <property type="evidence" value="ECO:0007669"/>
    <property type="project" value="TreeGrafter"/>
</dbReference>
<dbReference type="PRINTS" id="PR00412">
    <property type="entry name" value="EPOXHYDRLASE"/>
</dbReference>
<evidence type="ECO:0000259" key="5">
    <source>
        <dbReference type="Pfam" id="PF06441"/>
    </source>
</evidence>
<dbReference type="Pfam" id="PF06441">
    <property type="entry name" value="EHN"/>
    <property type="match status" value="1"/>
</dbReference>
<protein>
    <submittedName>
        <fullName evidence="6">Alpha/beta hydrolase fold domain-containing protein</fullName>
    </submittedName>
</protein>
<evidence type="ECO:0000313" key="6">
    <source>
        <dbReference type="EMBL" id="KAH0960168.1"/>
    </source>
</evidence>
<reference evidence="6" key="1">
    <citation type="submission" date="2021-09" db="EMBL/GenBank/DDBJ databases">
        <title>A high-quality genome of the endoparasitic fungus Hirsutella rhossiliensis with a comparison of Hirsutella genomes reveals transposable elements contributing to genome size variation.</title>
        <authorList>
            <person name="Lin R."/>
            <person name="Jiao Y."/>
            <person name="Sun X."/>
            <person name="Ling J."/>
            <person name="Xie B."/>
            <person name="Cheng X."/>
        </authorList>
    </citation>
    <scope>NUCLEOTIDE SEQUENCE</scope>
    <source>
        <strain evidence="6">HR02</strain>
    </source>
</reference>
<dbReference type="InterPro" id="IPR016292">
    <property type="entry name" value="Epoxide_hydrolase"/>
</dbReference>
<dbReference type="InterPro" id="IPR010497">
    <property type="entry name" value="Epoxide_hydro_N"/>
</dbReference>
<gene>
    <name evidence="6" type="ORF">HRG_08323</name>
</gene>
<name>A0A9P8SEU0_9HYPO</name>
<keyword evidence="3 6" id="KW-0378">Hydrolase</keyword>
<dbReference type="RefSeq" id="XP_044717681.1">
    <property type="nucleotide sequence ID" value="XM_044866794.1"/>
</dbReference>
<dbReference type="PANTHER" id="PTHR21661">
    <property type="entry name" value="EPOXIDE HYDROLASE 1-RELATED"/>
    <property type="match status" value="1"/>
</dbReference>